<dbReference type="PANTHER" id="PTHR43884:SF34">
    <property type="entry name" value="ACYL-COA DEHYDROGENASE FAMILY PROTEIN"/>
    <property type="match status" value="1"/>
</dbReference>
<name>A0A517LMI9_9PEZI</name>
<reference evidence="8 9" key="1">
    <citation type="submission" date="2019-07" db="EMBL/GenBank/DDBJ databases">
        <title>Finished genome of Venturia effusa.</title>
        <authorList>
            <person name="Young C.A."/>
            <person name="Cox M.P."/>
            <person name="Ganley A.R.D."/>
            <person name="David W.J."/>
        </authorList>
    </citation>
    <scope>NUCLEOTIDE SEQUENCE [LARGE SCALE GENOMIC DNA]</scope>
    <source>
        <strain evidence="9">albino</strain>
    </source>
</reference>
<evidence type="ECO:0000313" key="9">
    <source>
        <dbReference type="Proteomes" id="UP000316270"/>
    </source>
</evidence>
<keyword evidence="5" id="KW-0560">Oxidoreductase</keyword>
<evidence type="ECO:0008006" key="10">
    <source>
        <dbReference type="Google" id="ProtNLM"/>
    </source>
</evidence>
<evidence type="ECO:0000256" key="1">
    <source>
        <dbReference type="ARBA" id="ARBA00001974"/>
    </source>
</evidence>
<dbReference type="SUPFAM" id="SSF56645">
    <property type="entry name" value="Acyl-CoA dehydrogenase NM domain-like"/>
    <property type="match status" value="1"/>
</dbReference>
<gene>
    <name evidence="8" type="ORF">FKW77_003393</name>
</gene>
<dbReference type="OrthoDB" id="9988775at2759"/>
<comment type="cofactor">
    <cofactor evidence="1 5">
        <name>FAD</name>
        <dbReference type="ChEBI" id="CHEBI:57692"/>
    </cofactor>
</comment>
<evidence type="ECO:0000256" key="5">
    <source>
        <dbReference type="RuleBase" id="RU362125"/>
    </source>
</evidence>
<organism evidence="8 9">
    <name type="scientific">Venturia effusa</name>
    <dbReference type="NCBI Taxonomy" id="50376"/>
    <lineage>
        <taxon>Eukaryota</taxon>
        <taxon>Fungi</taxon>
        <taxon>Dikarya</taxon>
        <taxon>Ascomycota</taxon>
        <taxon>Pezizomycotina</taxon>
        <taxon>Dothideomycetes</taxon>
        <taxon>Pleosporomycetidae</taxon>
        <taxon>Venturiales</taxon>
        <taxon>Venturiaceae</taxon>
        <taxon>Venturia</taxon>
    </lineage>
</organism>
<dbReference type="PANTHER" id="PTHR43884">
    <property type="entry name" value="ACYL-COA DEHYDROGENASE"/>
    <property type="match status" value="1"/>
</dbReference>
<dbReference type="InterPro" id="IPR046373">
    <property type="entry name" value="Acyl-CoA_Oxase/DH_mid-dom_sf"/>
</dbReference>
<dbReference type="CDD" id="cd00567">
    <property type="entry name" value="ACAD"/>
    <property type="match status" value="1"/>
</dbReference>
<dbReference type="InterPro" id="IPR037069">
    <property type="entry name" value="AcylCoA_DH/ox_N_sf"/>
</dbReference>
<dbReference type="InterPro" id="IPR006091">
    <property type="entry name" value="Acyl-CoA_Oxase/DH_mid-dom"/>
</dbReference>
<accession>A0A517LMI9</accession>
<feature type="domain" description="Acyl-CoA oxidase/dehydrogenase middle" evidence="7">
    <location>
        <begin position="163"/>
        <end position="260"/>
    </location>
</feature>
<dbReference type="Pfam" id="PF00441">
    <property type="entry name" value="Acyl-CoA_dh_1"/>
    <property type="match status" value="1"/>
</dbReference>
<dbReference type="Gene3D" id="1.10.540.10">
    <property type="entry name" value="Acyl-CoA dehydrogenase/oxidase, N-terminal domain"/>
    <property type="match status" value="1"/>
</dbReference>
<dbReference type="InterPro" id="IPR009075">
    <property type="entry name" value="AcylCo_DH/oxidase_C"/>
</dbReference>
<evidence type="ECO:0000256" key="3">
    <source>
        <dbReference type="ARBA" id="ARBA00022630"/>
    </source>
</evidence>
<sequence>MAATMNFSLPQDLVDYLARIDAFIEKEIMPLQNENDNQRFFDHRREHSRTDWDNGGLPRQEWEDLMHEAVRRADRAGLYRFSLPKEYGGDQPEGSNGRGANLWMAVIREHLAAKGLGLFNDLQTEHSIVGNFPDVVMVRDFGSQEQKELLIGGRFRGETRITFGLTEPRHGSDATWMETRAVPEMRDGVDGWRLDGAKKWQTGMHKATHCFIFARTGSKNGDTGGISCFIVPPTTPGFKIESYEWTLNMPTDHATISLTNVWVPATSIIGPLHNGLAIAQAFVHENRIRQAASSLGAALYCINQSIAYANERKPFGQPLSHNQGIQFPLVELATQCAMLRLLIRQTADKMDKLPSEHKIEKELGMEVSMCNYWANRLCCEAADRAIQVHGGNGYWRGNAFEHIWRHHRRYRITEGSEEIQMRKVAAFMFGFGGRVSKL</sequence>
<keyword evidence="9" id="KW-1185">Reference proteome</keyword>
<dbReference type="GO" id="GO:0033539">
    <property type="term" value="P:fatty acid beta-oxidation using acyl-CoA dehydrogenase"/>
    <property type="evidence" value="ECO:0007669"/>
    <property type="project" value="TreeGrafter"/>
</dbReference>
<dbReference type="Gene3D" id="1.20.140.10">
    <property type="entry name" value="Butyryl-CoA Dehydrogenase, subunit A, domain 3"/>
    <property type="match status" value="1"/>
</dbReference>
<evidence type="ECO:0000256" key="4">
    <source>
        <dbReference type="ARBA" id="ARBA00022827"/>
    </source>
</evidence>
<dbReference type="GO" id="GO:0050660">
    <property type="term" value="F:flavin adenine dinucleotide binding"/>
    <property type="evidence" value="ECO:0007669"/>
    <property type="project" value="InterPro"/>
</dbReference>
<dbReference type="EMBL" id="CP042200">
    <property type="protein sequence ID" value="QDS76858.1"/>
    <property type="molecule type" value="Genomic_DNA"/>
</dbReference>
<dbReference type="STRING" id="50376.A0A517LMI9"/>
<dbReference type="GO" id="GO:0046359">
    <property type="term" value="P:butyrate catabolic process"/>
    <property type="evidence" value="ECO:0007669"/>
    <property type="project" value="TreeGrafter"/>
</dbReference>
<dbReference type="Gene3D" id="2.40.110.10">
    <property type="entry name" value="Butyryl-CoA Dehydrogenase, subunit A, domain 2"/>
    <property type="match status" value="1"/>
</dbReference>
<dbReference type="InterPro" id="IPR009100">
    <property type="entry name" value="AcylCoA_DH/oxidase_NM_dom_sf"/>
</dbReference>
<dbReference type="FunFam" id="1.20.140.10:FF:000037">
    <property type="entry name" value="Similar to acyl-CoA dehydrogenase"/>
    <property type="match status" value="1"/>
</dbReference>
<dbReference type="Proteomes" id="UP000316270">
    <property type="component" value="Chromosome 16"/>
</dbReference>
<proteinExistence type="inferred from homology"/>
<dbReference type="InterPro" id="IPR036250">
    <property type="entry name" value="AcylCo_DH-like_C"/>
</dbReference>
<evidence type="ECO:0000259" key="6">
    <source>
        <dbReference type="Pfam" id="PF00441"/>
    </source>
</evidence>
<comment type="similarity">
    <text evidence="2 5">Belongs to the acyl-CoA dehydrogenase family.</text>
</comment>
<evidence type="ECO:0000259" key="7">
    <source>
        <dbReference type="Pfam" id="PF02770"/>
    </source>
</evidence>
<evidence type="ECO:0000256" key="2">
    <source>
        <dbReference type="ARBA" id="ARBA00009347"/>
    </source>
</evidence>
<evidence type="ECO:0000313" key="8">
    <source>
        <dbReference type="EMBL" id="QDS76858.1"/>
    </source>
</evidence>
<dbReference type="SUPFAM" id="SSF47203">
    <property type="entry name" value="Acyl-CoA dehydrogenase C-terminal domain-like"/>
    <property type="match status" value="1"/>
</dbReference>
<dbReference type="GO" id="GO:0003995">
    <property type="term" value="F:acyl-CoA dehydrogenase activity"/>
    <property type="evidence" value="ECO:0007669"/>
    <property type="project" value="TreeGrafter"/>
</dbReference>
<feature type="domain" description="Acyl-CoA dehydrogenase/oxidase C-terminal" evidence="6">
    <location>
        <begin position="274"/>
        <end position="428"/>
    </location>
</feature>
<keyword evidence="4 5" id="KW-0274">FAD</keyword>
<keyword evidence="3 5" id="KW-0285">Flavoprotein</keyword>
<protein>
    <recommendedName>
        <fullName evidence="10">Acyl-CoA dehydrogenase/oxidase C-terminal domain-containing protein</fullName>
    </recommendedName>
</protein>
<dbReference type="Pfam" id="PF02770">
    <property type="entry name" value="Acyl-CoA_dh_M"/>
    <property type="match status" value="1"/>
</dbReference>
<dbReference type="AlphaFoldDB" id="A0A517LMI9"/>